<sequence length="69" mass="7390">MKKIILAVLFGAFSVSGMAAFATAPVHQGYSENGDYQAVVNQQINTTELRGPVSHTYSENGDYQAAPAR</sequence>
<dbReference type="GeneID" id="97492277"/>
<reference evidence="2 4" key="1">
    <citation type="journal article" date="2018" name="Genome Announc.">
        <title>Complete genomes of two Megasphaera elsdenii strains, NCIMB 702410 and ATCC 25940.</title>
        <authorList>
            <person name="Hatmaker E.A."/>
            <person name="O'Dell K."/>
            <person name="Riley L.A."/>
            <person name="Klingeman D.M."/>
            <person name="Guss A.M."/>
        </authorList>
    </citation>
    <scope>NUCLEOTIDE SEQUENCE [LARGE SCALE GENOMIC DNA]</scope>
    <source>
        <strain evidence="2 4">NCIMB702410</strain>
    </source>
</reference>
<dbReference type="Proteomes" id="UP000536773">
    <property type="component" value="Unassembled WGS sequence"/>
</dbReference>
<evidence type="ECO:0000313" key="5">
    <source>
        <dbReference type="Proteomes" id="UP000536773"/>
    </source>
</evidence>
<reference evidence="3 5" key="2">
    <citation type="submission" date="2020-04" db="EMBL/GenBank/DDBJ databases">
        <authorList>
            <person name="Hitch T.C.A."/>
            <person name="Wylensek D."/>
            <person name="Clavel T."/>
        </authorList>
    </citation>
    <scope>NUCLEOTIDE SEQUENCE [LARGE SCALE GENOMIC DNA]</scope>
    <source>
        <strain evidence="3 5">WCA-386-APC-2A</strain>
    </source>
</reference>
<feature type="signal peptide" evidence="1">
    <location>
        <begin position="1"/>
        <end position="19"/>
    </location>
</feature>
<dbReference type="RefSeq" id="WP_014017111.1">
    <property type="nucleotide sequence ID" value="NZ_CALZUV010000047.1"/>
</dbReference>
<proteinExistence type="predicted"/>
<dbReference type="Proteomes" id="UP000238358">
    <property type="component" value="Chromosome"/>
</dbReference>
<evidence type="ECO:0000313" key="2">
    <source>
        <dbReference type="EMBL" id="AVO26468.1"/>
    </source>
</evidence>
<dbReference type="AlphaFoldDB" id="A0A2S0M4V5"/>
<keyword evidence="1" id="KW-0732">Signal</keyword>
<feature type="chain" id="PRO_5038226688" evidence="1">
    <location>
        <begin position="20"/>
        <end position="69"/>
    </location>
</feature>
<dbReference type="EMBL" id="CP027569">
    <property type="protein sequence ID" value="AVO26468.1"/>
    <property type="molecule type" value="Genomic_DNA"/>
</dbReference>
<evidence type="ECO:0000313" key="3">
    <source>
        <dbReference type="EMBL" id="NMK39034.1"/>
    </source>
</evidence>
<gene>
    <name evidence="2" type="ORF">C6Y28_01870</name>
    <name evidence="3" type="ORF">HG933_06525</name>
</gene>
<dbReference type="EMBL" id="JABBJH010000007">
    <property type="protein sequence ID" value="NMK39034.1"/>
    <property type="molecule type" value="Genomic_DNA"/>
</dbReference>
<organism evidence="2 4">
    <name type="scientific">Megasphaera elsdenii</name>
    <dbReference type="NCBI Taxonomy" id="907"/>
    <lineage>
        <taxon>Bacteria</taxon>
        <taxon>Bacillati</taxon>
        <taxon>Bacillota</taxon>
        <taxon>Negativicutes</taxon>
        <taxon>Veillonellales</taxon>
        <taxon>Veillonellaceae</taxon>
        <taxon>Megasphaera</taxon>
    </lineage>
</organism>
<dbReference type="OrthoDB" id="1625989at2"/>
<evidence type="ECO:0000256" key="1">
    <source>
        <dbReference type="SAM" id="SignalP"/>
    </source>
</evidence>
<accession>A0A2S0M4V5</accession>
<protein>
    <submittedName>
        <fullName evidence="2">Uncharacterized protein</fullName>
    </submittedName>
</protein>
<evidence type="ECO:0000313" key="4">
    <source>
        <dbReference type="Proteomes" id="UP000238358"/>
    </source>
</evidence>
<name>A0A2S0M4V5_MEGEL</name>